<evidence type="ECO:0000256" key="2">
    <source>
        <dbReference type="SAM" id="Phobius"/>
    </source>
</evidence>
<feature type="region of interest" description="Disordered" evidence="1">
    <location>
        <begin position="123"/>
        <end position="162"/>
    </location>
</feature>
<accession>A0ABR3YQS0</accession>
<dbReference type="Proteomes" id="UP001583280">
    <property type="component" value="Unassembled WGS sequence"/>
</dbReference>
<feature type="region of interest" description="Disordered" evidence="1">
    <location>
        <begin position="304"/>
        <end position="344"/>
    </location>
</feature>
<feature type="region of interest" description="Disordered" evidence="1">
    <location>
        <begin position="180"/>
        <end position="280"/>
    </location>
</feature>
<feature type="compositionally biased region" description="Polar residues" evidence="1">
    <location>
        <begin position="131"/>
        <end position="158"/>
    </location>
</feature>
<keyword evidence="2" id="KW-0472">Membrane</keyword>
<keyword evidence="2" id="KW-0812">Transmembrane</keyword>
<keyword evidence="2" id="KW-1133">Transmembrane helix</keyword>
<comment type="caution">
    <text evidence="3">The sequence shown here is derived from an EMBL/GenBank/DDBJ whole genome shotgun (WGS) entry which is preliminary data.</text>
</comment>
<protein>
    <submittedName>
        <fullName evidence="3">Uncharacterized protein</fullName>
    </submittedName>
</protein>
<reference evidence="3 4" key="1">
    <citation type="journal article" date="2024" name="IMA Fungus">
        <title>IMA Genome - F19 : A genome assembly and annotation guide to empower mycologists, including annotated draft genome sequences of Ceratocystis pirilliformis, Diaporthe australafricana, Fusarium ophioides, Paecilomyces lecythidis, and Sporothrix stenoceras.</title>
        <authorList>
            <person name="Aylward J."/>
            <person name="Wilson A.M."/>
            <person name="Visagie C.M."/>
            <person name="Spraker J."/>
            <person name="Barnes I."/>
            <person name="Buitendag C."/>
            <person name="Ceriani C."/>
            <person name="Del Mar Angel L."/>
            <person name="du Plessis D."/>
            <person name="Fuchs T."/>
            <person name="Gasser K."/>
            <person name="Kramer D."/>
            <person name="Li W."/>
            <person name="Munsamy K."/>
            <person name="Piso A."/>
            <person name="Price J.L."/>
            <person name="Sonnekus B."/>
            <person name="Thomas C."/>
            <person name="van der Nest A."/>
            <person name="van Dijk A."/>
            <person name="van Heerden A."/>
            <person name="van Vuuren N."/>
            <person name="Yilmaz N."/>
            <person name="Duong T.A."/>
            <person name="van der Merwe N.A."/>
            <person name="Wingfield M.J."/>
            <person name="Wingfield B.D."/>
        </authorList>
    </citation>
    <scope>NUCLEOTIDE SEQUENCE [LARGE SCALE GENOMIC DNA]</scope>
    <source>
        <strain evidence="3 4">CMW 12675</strain>
    </source>
</reference>
<evidence type="ECO:0000256" key="1">
    <source>
        <dbReference type="SAM" id="MobiDB-lite"/>
    </source>
</evidence>
<evidence type="ECO:0000313" key="4">
    <source>
        <dbReference type="Proteomes" id="UP001583280"/>
    </source>
</evidence>
<gene>
    <name evidence="3" type="ORF">Cpir12675_005506</name>
</gene>
<feature type="compositionally biased region" description="Basic residues" evidence="1">
    <location>
        <begin position="245"/>
        <end position="263"/>
    </location>
</feature>
<feature type="region of interest" description="Disordered" evidence="1">
    <location>
        <begin position="403"/>
        <end position="423"/>
    </location>
</feature>
<name>A0ABR3YQS0_9PEZI</name>
<feature type="compositionally biased region" description="Low complexity" evidence="1">
    <location>
        <begin position="313"/>
        <end position="331"/>
    </location>
</feature>
<dbReference type="EMBL" id="JAWDJO010000191">
    <property type="protein sequence ID" value="KAL1890190.1"/>
    <property type="molecule type" value="Genomic_DNA"/>
</dbReference>
<sequence>MTATQSSSKSSNSDRNLIIALVASISGGVIIISIILILLYRRKRKFSILNRGISPIDDEEIESWKVSKGDDGIEKETLASSFSGKSIIMKSVPSIYTRPQTPEAAVLRDLPTLSPDDLGLPPSHKNACKRTPSSSIATTLPSIPQEPSTPQRKTSIKANVTKPARIKKPAGVIIYTGGPTTLNEGIFSSPSTSESSPRHKKSMEAPQTPIQARAPNSRPGLTDETVQGDAAYLPSPKRSNTMRISRGHSRGHSRGYCNGHKHSSSLSSTMQRHQRNGSSFSFSSGGIGWKDQWLSYHRDIEAAMDPKSPPLLSSITSASTTSSEHSNTSQSCRSPGVTGPLGFSSSTPTLTLTLSHSRSLSNVKSTGSSLHTRSNQHMRIYSDAAVPPAVSFDFSEGDVILGDLSPRPVGKKPQLQDIGRAVG</sequence>
<organism evidence="3 4">
    <name type="scientific">Ceratocystis pirilliformis</name>
    <dbReference type="NCBI Taxonomy" id="259994"/>
    <lineage>
        <taxon>Eukaryota</taxon>
        <taxon>Fungi</taxon>
        <taxon>Dikarya</taxon>
        <taxon>Ascomycota</taxon>
        <taxon>Pezizomycotina</taxon>
        <taxon>Sordariomycetes</taxon>
        <taxon>Hypocreomycetidae</taxon>
        <taxon>Microascales</taxon>
        <taxon>Ceratocystidaceae</taxon>
        <taxon>Ceratocystis</taxon>
    </lineage>
</organism>
<keyword evidence="4" id="KW-1185">Reference proteome</keyword>
<feature type="transmembrane region" description="Helical" evidence="2">
    <location>
        <begin position="17"/>
        <end position="40"/>
    </location>
</feature>
<evidence type="ECO:0000313" key="3">
    <source>
        <dbReference type="EMBL" id="KAL1890190.1"/>
    </source>
</evidence>
<proteinExistence type="predicted"/>